<name>A0A3B1D7N7_9ZZZZ</name>
<proteinExistence type="inferred from homology"/>
<dbReference type="Pfam" id="PF00578">
    <property type="entry name" value="AhpC-TSA"/>
    <property type="match status" value="1"/>
</dbReference>
<evidence type="ECO:0000256" key="10">
    <source>
        <dbReference type="ARBA" id="ARBA00049091"/>
    </source>
</evidence>
<evidence type="ECO:0000256" key="4">
    <source>
        <dbReference type="ARBA" id="ARBA00022862"/>
    </source>
</evidence>
<dbReference type="GO" id="GO:0008379">
    <property type="term" value="F:thioredoxin peroxidase activity"/>
    <property type="evidence" value="ECO:0007669"/>
    <property type="project" value="TreeGrafter"/>
</dbReference>
<evidence type="ECO:0000256" key="1">
    <source>
        <dbReference type="ARBA" id="ARBA00011245"/>
    </source>
</evidence>
<feature type="domain" description="Thioredoxin" evidence="11">
    <location>
        <begin position="5"/>
        <end position="160"/>
    </location>
</feature>
<dbReference type="EMBL" id="UOGL01000074">
    <property type="protein sequence ID" value="VAX36712.1"/>
    <property type="molecule type" value="Genomic_DNA"/>
</dbReference>
<evidence type="ECO:0000256" key="2">
    <source>
        <dbReference type="ARBA" id="ARBA00013017"/>
    </source>
</evidence>
<evidence type="ECO:0000256" key="5">
    <source>
        <dbReference type="ARBA" id="ARBA00023002"/>
    </source>
</evidence>
<evidence type="ECO:0000313" key="12">
    <source>
        <dbReference type="EMBL" id="VAX36712.1"/>
    </source>
</evidence>
<dbReference type="GO" id="GO:0045454">
    <property type="term" value="P:cell redox homeostasis"/>
    <property type="evidence" value="ECO:0007669"/>
    <property type="project" value="TreeGrafter"/>
</dbReference>
<dbReference type="InterPro" id="IPR024706">
    <property type="entry name" value="Peroxiredoxin_AhpC-typ"/>
</dbReference>
<keyword evidence="3 12" id="KW-0575">Peroxidase</keyword>
<keyword evidence="4" id="KW-0049">Antioxidant</keyword>
<dbReference type="PANTHER" id="PTHR42801:SF4">
    <property type="entry name" value="AHPC_TSA FAMILY PROTEIN"/>
    <property type="match status" value="1"/>
</dbReference>
<comment type="catalytic activity">
    <reaction evidence="10">
        <text>a hydroperoxide + [thioredoxin]-dithiol = an alcohol + [thioredoxin]-disulfide + H2O</text>
        <dbReference type="Rhea" id="RHEA:62620"/>
        <dbReference type="Rhea" id="RHEA-COMP:10698"/>
        <dbReference type="Rhea" id="RHEA-COMP:10700"/>
        <dbReference type="ChEBI" id="CHEBI:15377"/>
        <dbReference type="ChEBI" id="CHEBI:29950"/>
        <dbReference type="ChEBI" id="CHEBI:30879"/>
        <dbReference type="ChEBI" id="CHEBI:35924"/>
        <dbReference type="ChEBI" id="CHEBI:50058"/>
        <dbReference type="EC" id="1.11.1.24"/>
    </reaction>
</comment>
<evidence type="ECO:0000259" key="11">
    <source>
        <dbReference type="PROSITE" id="PS51352"/>
    </source>
</evidence>
<evidence type="ECO:0000256" key="7">
    <source>
        <dbReference type="ARBA" id="ARBA00023284"/>
    </source>
</evidence>
<dbReference type="PANTHER" id="PTHR42801">
    <property type="entry name" value="THIOREDOXIN-DEPENDENT PEROXIDE REDUCTASE"/>
    <property type="match status" value="1"/>
</dbReference>
<evidence type="ECO:0000256" key="6">
    <source>
        <dbReference type="ARBA" id="ARBA00023157"/>
    </source>
</evidence>
<organism evidence="12">
    <name type="scientific">hydrothermal vent metagenome</name>
    <dbReference type="NCBI Taxonomy" id="652676"/>
    <lineage>
        <taxon>unclassified sequences</taxon>
        <taxon>metagenomes</taxon>
        <taxon>ecological metagenomes</taxon>
    </lineage>
</organism>
<dbReference type="InterPro" id="IPR013766">
    <property type="entry name" value="Thioredoxin_domain"/>
</dbReference>
<evidence type="ECO:0000256" key="3">
    <source>
        <dbReference type="ARBA" id="ARBA00022559"/>
    </source>
</evidence>
<gene>
    <name evidence="12" type="ORF">MNBD_PLANCTO02-49</name>
</gene>
<dbReference type="SUPFAM" id="SSF52833">
    <property type="entry name" value="Thioredoxin-like"/>
    <property type="match status" value="1"/>
</dbReference>
<dbReference type="InterPro" id="IPR036249">
    <property type="entry name" value="Thioredoxin-like_sf"/>
</dbReference>
<dbReference type="PIRSF" id="PIRSF000239">
    <property type="entry name" value="AHPC"/>
    <property type="match status" value="1"/>
</dbReference>
<dbReference type="InterPro" id="IPR000866">
    <property type="entry name" value="AhpC/TSA"/>
</dbReference>
<dbReference type="Gene3D" id="3.40.30.10">
    <property type="entry name" value="Glutaredoxin"/>
    <property type="match status" value="1"/>
</dbReference>
<comment type="subunit">
    <text evidence="1">Monomer.</text>
</comment>
<accession>A0A3B1D7N7</accession>
<keyword evidence="7" id="KW-0676">Redox-active center</keyword>
<reference evidence="12" key="1">
    <citation type="submission" date="2018-06" db="EMBL/GenBank/DDBJ databases">
        <authorList>
            <person name="Zhirakovskaya E."/>
        </authorList>
    </citation>
    <scope>NUCLEOTIDE SEQUENCE</scope>
</reference>
<evidence type="ECO:0000256" key="9">
    <source>
        <dbReference type="ARBA" id="ARBA00038489"/>
    </source>
</evidence>
<keyword evidence="6" id="KW-1015">Disulfide bond</keyword>
<sequence>MATHLEVGQTAPAFYLPAFPEGEKIRLSSFKGKKNVVLYFYPKDDTPGCTVEACDFRDHFKRIDSAQTVVLGVSPDSIEKHKKFADKYDLPFTLLADEEKKLCEKYGVWVEKNNYGKKYMGVQRATFLINKKGKITHIWGRVKVKGHVDAVLTAIDELEE</sequence>
<dbReference type="CDD" id="cd03017">
    <property type="entry name" value="PRX_BCP"/>
    <property type="match status" value="1"/>
</dbReference>
<keyword evidence="5 12" id="KW-0560">Oxidoreductase</keyword>
<dbReference type="AlphaFoldDB" id="A0A3B1D7N7"/>
<dbReference type="GO" id="GO:0034599">
    <property type="term" value="P:cellular response to oxidative stress"/>
    <property type="evidence" value="ECO:0007669"/>
    <property type="project" value="TreeGrafter"/>
</dbReference>
<dbReference type="EC" id="1.11.1.24" evidence="2"/>
<dbReference type="NCBIfam" id="NF006960">
    <property type="entry name" value="PRK09437.1"/>
    <property type="match status" value="1"/>
</dbReference>
<dbReference type="GO" id="GO:0005737">
    <property type="term" value="C:cytoplasm"/>
    <property type="evidence" value="ECO:0007669"/>
    <property type="project" value="TreeGrafter"/>
</dbReference>
<evidence type="ECO:0000256" key="8">
    <source>
        <dbReference type="ARBA" id="ARBA00032824"/>
    </source>
</evidence>
<dbReference type="InterPro" id="IPR050924">
    <property type="entry name" value="Peroxiredoxin_BCP/PrxQ"/>
</dbReference>
<comment type="similarity">
    <text evidence="9">Belongs to the peroxiredoxin family. BCP/PrxQ subfamily.</text>
</comment>
<dbReference type="FunFam" id="3.40.30.10:FF:000007">
    <property type="entry name" value="Thioredoxin-dependent thiol peroxidase"/>
    <property type="match status" value="1"/>
</dbReference>
<dbReference type="PROSITE" id="PS51352">
    <property type="entry name" value="THIOREDOXIN_2"/>
    <property type="match status" value="1"/>
</dbReference>
<protein>
    <recommendedName>
        <fullName evidence="2">thioredoxin-dependent peroxiredoxin</fullName>
        <ecNumber evidence="2">1.11.1.24</ecNumber>
    </recommendedName>
    <alternativeName>
        <fullName evidence="8">Thioredoxin peroxidase</fullName>
    </alternativeName>
</protein>